<dbReference type="AlphaFoldDB" id="A0A9J6BK97"/>
<gene>
    <name evidence="8" type="ORF">PVAND_000228</name>
</gene>
<feature type="transmembrane region" description="Helical" evidence="6">
    <location>
        <begin position="12"/>
        <end position="34"/>
    </location>
</feature>
<dbReference type="Pfam" id="PF07690">
    <property type="entry name" value="MFS_1"/>
    <property type="match status" value="1"/>
</dbReference>
<dbReference type="InterPro" id="IPR036259">
    <property type="entry name" value="MFS_trans_sf"/>
</dbReference>
<feature type="transmembrane region" description="Helical" evidence="6">
    <location>
        <begin position="261"/>
        <end position="286"/>
    </location>
</feature>
<evidence type="ECO:0000313" key="8">
    <source>
        <dbReference type="EMBL" id="KAG5669939.1"/>
    </source>
</evidence>
<evidence type="ECO:0000256" key="3">
    <source>
        <dbReference type="ARBA" id="ARBA00022692"/>
    </source>
</evidence>
<dbReference type="PANTHER" id="PTHR23506">
    <property type="entry name" value="GH10249P"/>
    <property type="match status" value="1"/>
</dbReference>
<dbReference type="EMBL" id="JADBJN010000003">
    <property type="protein sequence ID" value="KAG5669939.1"/>
    <property type="molecule type" value="Genomic_DNA"/>
</dbReference>
<evidence type="ECO:0000256" key="5">
    <source>
        <dbReference type="ARBA" id="ARBA00023136"/>
    </source>
</evidence>
<feature type="transmembrane region" description="Helical" evidence="6">
    <location>
        <begin position="440"/>
        <end position="460"/>
    </location>
</feature>
<comment type="caution">
    <text evidence="8">The sequence shown here is derived from an EMBL/GenBank/DDBJ whole genome shotgun (WGS) entry which is preliminary data.</text>
</comment>
<dbReference type="GO" id="GO:0015842">
    <property type="term" value="P:aminergic neurotransmitter loading into synaptic vesicle"/>
    <property type="evidence" value="ECO:0007669"/>
    <property type="project" value="TreeGrafter"/>
</dbReference>
<accession>A0A9J6BK97</accession>
<proteinExistence type="predicted"/>
<dbReference type="GO" id="GO:0005335">
    <property type="term" value="F:serotonin:sodium:chloride symporter activity"/>
    <property type="evidence" value="ECO:0007669"/>
    <property type="project" value="TreeGrafter"/>
</dbReference>
<feature type="transmembrane region" description="Helical" evidence="6">
    <location>
        <begin position="336"/>
        <end position="354"/>
    </location>
</feature>
<dbReference type="InterPro" id="IPR020846">
    <property type="entry name" value="MFS_dom"/>
</dbReference>
<feature type="transmembrane region" description="Helical" evidence="6">
    <location>
        <begin position="129"/>
        <end position="156"/>
    </location>
</feature>
<keyword evidence="2" id="KW-0813">Transport</keyword>
<evidence type="ECO:0000256" key="4">
    <source>
        <dbReference type="ARBA" id="ARBA00022989"/>
    </source>
</evidence>
<dbReference type="InterPro" id="IPR050930">
    <property type="entry name" value="MFS_Vesicular_Transporter"/>
</dbReference>
<evidence type="ECO:0000256" key="6">
    <source>
        <dbReference type="SAM" id="Phobius"/>
    </source>
</evidence>
<keyword evidence="4 6" id="KW-1133">Transmembrane helix</keyword>
<organism evidence="8 9">
    <name type="scientific">Polypedilum vanderplanki</name>
    <name type="common">Sleeping chironomid midge</name>
    <dbReference type="NCBI Taxonomy" id="319348"/>
    <lineage>
        <taxon>Eukaryota</taxon>
        <taxon>Metazoa</taxon>
        <taxon>Ecdysozoa</taxon>
        <taxon>Arthropoda</taxon>
        <taxon>Hexapoda</taxon>
        <taxon>Insecta</taxon>
        <taxon>Pterygota</taxon>
        <taxon>Neoptera</taxon>
        <taxon>Endopterygota</taxon>
        <taxon>Diptera</taxon>
        <taxon>Nematocera</taxon>
        <taxon>Chironomoidea</taxon>
        <taxon>Chironomidae</taxon>
        <taxon>Chironominae</taxon>
        <taxon>Polypedilum</taxon>
        <taxon>Polypedilum</taxon>
    </lineage>
</organism>
<dbReference type="PROSITE" id="PS50850">
    <property type="entry name" value="MFS"/>
    <property type="match status" value="1"/>
</dbReference>
<feature type="transmembrane region" description="Helical" evidence="6">
    <location>
        <begin position="360"/>
        <end position="382"/>
    </location>
</feature>
<dbReference type="GO" id="GO:0043195">
    <property type="term" value="C:terminal bouton"/>
    <property type="evidence" value="ECO:0007669"/>
    <property type="project" value="TreeGrafter"/>
</dbReference>
<dbReference type="GO" id="GO:0030672">
    <property type="term" value="C:synaptic vesicle membrane"/>
    <property type="evidence" value="ECO:0007669"/>
    <property type="project" value="TreeGrafter"/>
</dbReference>
<evidence type="ECO:0000313" key="9">
    <source>
        <dbReference type="Proteomes" id="UP001107558"/>
    </source>
</evidence>
<keyword evidence="3 6" id="KW-0812">Transmembrane</keyword>
<evidence type="ECO:0000259" key="7">
    <source>
        <dbReference type="PROSITE" id="PS50850"/>
    </source>
</evidence>
<feature type="domain" description="Major facilitator superfamily (MFS) profile" evidence="7">
    <location>
        <begin position="12"/>
        <end position="463"/>
    </location>
</feature>
<protein>
    <recommendedName>
        <fullName evidence="7">Major facilitator superfamily (MFS) profile domain-containing protein</fullName>
    </recommendedName>
</protein>
<feature type="transmembrane region" description="Helical" evidence="6">
    <location>
        <begin position="218"/>
        <end position="240"/>
    </location>
</feature>
<reference evidence="8" key="1">
    <citation type="submission" date="2021-03" db="EMBL/GenBank/DDBJ databases">
        <title>Chromosome level genome of the anhydrobiotic midge Polypedilum vanderplanki.</title>
        <authorList>
            <person name="Yoshida Y."/>
            <person name="Kikawada T."/>
            <person name="Gusev O."/>
        </authorList>
    </citation>
    <scope>NUCLEOTIDE SEQUENCE</scope>
    <source>
        <strain evidence="8">NIAS01</strain>
        <tissue evidence="8">Whole body or cell culture</tissue>
    </source>
</reference>
<dbReference type="InterPro" id="IPR011701">
    <property type="entry name" value="MFS"/>
</dbReference>
<feature type="transmembrane region" description="Helical" evidence="6">
    <location>
        <begin position="162"/>
        <end position="181"/>
    </location>
</feature>
<dbReference type="CDD" id="cd17384">
    <property type="entry name" value="MFS_SLC18A1_2_VAT1_2"/>
    <property type="match status" value="1"/>
</dbReference>
<dbReference type="Proteomes" id="UP001107558">
    <property type="component" value="Chromosome 3"/>
</dbReference>
<dbReference type="PANTHER" id="PTHR23506:SF4">
    <property type="entry name" value="PORTABELLA"/>
    <property type="match status" value="1"/>
</dbReference>
<keyword evidence="5 6" id="KW-0472">Membrane</keyword>
<comment type="subcellular location">
    <subcellularLocation>
        <location evidence="1">Membrane</location>
        <topology evidence="1">Multi-pass membrane protein</topology>
    </subcellularLocation>
</comment>
<name>A0A9J6BK97_POLVA</name>
<feature type="transmembrane region" description="Helical" evidence="6">
    <location>
        <begin position="99"/>
        <end position="117"/>
    </location>
</feature>
<dbReference type="OrthoDB" id="5086884at2759"/>
<evidence type="ECO:0000256" key="1">
    <source>
        <dbReference type="ARBA" id="ARBA00004141"/>
    </source>
</evidence>
<feature type="transmembrane region" description="Helical" evidence="6">
    <location>
        <begin position="306"/>
        <end position="324"/>
    </location>
</feature>
<keyword evidence="9" id="KW-1185">Reference proteome</keyword>
<feature type="transmembrane region" description="Helical" evidence="6">
    <location>
        <begin position="188"/>
        <end position="206"/>
    </location>
</feature>
<sequence length="492" mass="54823">MESEFNKNRFAITSIIYATLLLDNILLTVIVPILPDYLASFATKNDSNGLYKNFDHYIPNSMLNKHPLAGNSIKNVTKEIQQQMHYGNEFNVEMENGKVGFLLAIKAFVQLFFNPVCGNLSKKFGYKNIIFFGTINLLLASLFFAMGTSFLMLLLARAIEGIGSSCINVCGMSLIASLYLEDQKRSKVMGIILGSIALGVLFGYPLGSLLYDFVSESAPFIIISAFLITDLAFQLTFFNLMRNENELNDEENRMVDGNSQWLQLLSNKMIFSITLAIFMSTAAMAILEPLLPIWLISHLRPKKWQLGTVFIPDSMGYFIGTNFFGSFSFKVGQIKMSVLALMCVGISSTIIPEAKTVSSLIIPHFCLGLGIGILDTSLVPYLARLTDSITQKCDESCEENDIPSNYGSVYAIQQTAVSLAYSIVPFMAGEMVESMGFKTIMRLLGICNFIYGPLLLFITIKHNLNNTAAKQPDLLLKETNPSDYRRFYNSIE</sequence>
<dbReference type="SUPFAM" id="SSF103473">
    <property type="entry name" value="MFS general substrate transporter"/>
    <property type="match status" value="1"/>
</dbReference>
<dbReference type="Gene3D" id="1.20.1250.20">
    <property type="entry name" value="MFS general substrate transporter like domains"/>
    <property type="match status" value="1"/>
</dbReference>
<evidence type="ECO:0000256" key="2">
    <source>
        <dbReference type="ARBA" id="ARBA00022448"/>
    </source>
</evidence>